<protein>
    <submittedName>
        <fullName evidence="1">Uncharacterized protein</fullName>
    </submittedName>
</protein>
<proteinExistence type="predicted"/>
<evidence type="ECO:0000313" key="1">
    <source>
        <dbReference type="EMBL" id="SVC06003.1"/>
    </source>
</evidence>
<dbReference type="AlphaFoldDB" id="A0A382J4J2"/>
<feature type="non-terminal residue" evidence="1">
    <location>
        <position position="36"/>
    </location>
</feature>
<accession>A0A382J4J2</accession>
<gene>
    <name evidence="1" type="ORF">METZ01_LOCUS258857</name>
</gene>
<reference evidence="1" key="1">
    <citation type="submission" date="2018-05" db="EMBL/GenBank/DDBJ databases">
        <authorList>
            <person name="Lanie J.A."/>
            <person name="Ng W.-L."/>
            <person name="Kazmierczak K.M."/>
            <person name="Andrzejewski T.M."/>
            <person name="Davidsen T.M."/>
            <person name="Wayne K.J."/>
            <person name="Tettelin H."/>
            <person name="Glass J.I."/>
            <person name="Rusch D."/>
            <person name="Podicherti R."/>
            <person name="Tsui H.-C.T."/>
            <person name="Winkler M.E."/>
        </authorList>
    </citation>
    <scope>NUCLEOTIDE SEQUENCE</scope>
</reference>
<dbReference type="EMBL" id="UINC01071250">
    <property type="protein sequence ID" value="SVC06003.1"/>
    <property type="molecule type" value="Genomic_DNA"/>
</dbReference>
<sequence length="36" mass="4140">MGIIKIHDDLWQEEIGALFITGFFSRIFIQAILSES</sequence>
<organism evidence="1">
    <name type="scientific">marine metagenome</name>
    <dbReference type="NCBI Taxonomy" id="408172"/>
    <lineage>
        <taxon>unclassified sequences</taxon>
        <taxon>metagenomes</taxon>
        <taxon>ecological metagenomes</taxon>
    </lineage>
</organism>
<name>A0A382J4J2_9ZZZZ</name>